<dbReference type="EMBL" id="CAJNOK010030622">
    <property type="protein sequence ID" value="CAF1462184.1"/>
    <property type="molecule type" value="Genomic_DNA"/>
</dbReference>
<dbReference type="Gene3D" id="3.90.730.10">
    <property type="entry name" value="Ribonuclease T2-like"/>
    <property type="match status" value="1"/>
</dbReference>
<gene>
    <name evidence="2" type="ORF">GPM918_LOCUS40047</name>
    <name evidence="1" type="ORF">OVA965_LOCUS35291</name>
    <name evidence="4" type="ORF">SRO942_LOCUS40965</name>
    <name evidence="3" type="ORF">TMI583_LOCUS36256</name>
</gene>
<dbReference type="SUPFAM" id="SSF55895">
    <property type="entry name" value="Ribonuclease Rh-like"/>
    <property type="match status" value="1"/>
</dbReference>
<comment type="caution">
    <text evidence="2">The sequence shown here is derived from an EMBL/GenBank/DDBJ whole genome shotgun (WGS) entry which is preliminary data.</text>
</comment>
<reference evidence="2" key="1">
    <citation type="submission" date="2021-02" db="EMBL/GenBank/DDBJ databases">
        <authorList>
            <person name="Nowell W R."/>
        </authorList>
    </citation>
    <scope>NUCLEOTIDE SEQUENCE</scope>
</reference>
<keyword evidence="5" id="KW-1185">Reference proteome</keyword>
<dbReference type="Proteomes" id="UP000682733">
    <property type="component" value="Unassembled WGS sequence"/>
</dbReference>
<dbReference type="AlphaFoldDB" id="A0A815Y475"/>
<evidence type="ECO:0000313" key="4">
    <source>
        <dbReference type="EMBL" id="CAF4427552.1"/>
    </source>
</evidence>
<evidence type="ECO:0000313" key="5">
    <source>
        <dbReference type="Proteomes" id="UP000663829"/>
    </source>
</evidence>
<proteinExistence type="predicted"/>
<dbReference type="InterPro" id="IPR036430">
    <property type="entry name" value="RNase_T2-like_sf"/>
</dbReference>
<dbReference type="Proteomes" id="UP000681722">
    <property type="component" value="Unassembled WGS sequence"/>
</dbReference>
<dbReference type="EMBL" id="CAJOBA010052494">
    <property type="protein sequence ID" value="CAF4255392.1"/>
    <property type="molecule type" value="Genomic_DNA"/>
</dbReference>
<dbReference type="Proteomes" id="UP000677228">
    <property type="component" value="Unassembled WGS sequence"/>
</dbReference>
<accession>A0A815Y475</accession>
<dbReference type="EMBL" id="CAJOBC010094740">
    <property type="protein sequence ID" value="CAF4427552.1"/>
    <property type="molecule type" value="Genomic_DNA"/>
</dbReference>
<name>A0A815Y475_9BILA</name>
<evidence type="ECO:0000313" key="2">
    <source>
        <dbReference type="EMBL" id="CAF1565444.1"/>
    </source>
</evidence>
<organism evidence="2 5">
    <name type="scientific">Didymodactylos carnosus</name>
    <dbReference type="NCBI Taxonomy" id="1234261"/>
    <lineage>
        <taxon>Eukaryota</taxon>
        <taxon>Metazoa</taxon>
        <taxon>Spiralia</taxon>
        <taxon>Gnathifera</taxon>
        <taxon>Rotifera</taxon>
        <taxon>Eurotatoria</taxon>
        <taxon>Bdelloidea</taxon>
        <taxon>Philodinida</taxon>
        <taxon>Philodinidae</taxon>
        <taxon>Didymodactylos</taxon>
    </lineage>
</organism>
<evidence type="ECO:0000313" key="3">
    <source>
        <dbReference type="EMBL" id="CAF4255392.1"/>
    </source>
</evidence>
<sequence>VSDGTCYYGTARDYYDITEVLFKELDIPNIKKLLSEINVSATTIKNEFLNLNPKLYTNDIIIEMNGKKLKAVKICYDLNYKFATCKQ</sequence>
<feature type="non-terminal residue" evidence="2">
    <location>
        <position position="1"/>
    </location>
</feature>
<dbReference type="GO" id="GO:0003723">
    <property type="term" value="F:RNA binding"/>
    <property type="evidence" value="ECO:0007669"/>
    <property type="project" value="InterPro"/>
</dbReference>
<dbReference type="Proteomes" id="UP000663829">
    <property type="component" value="Unassembled WGS sequence"/>
</dbReference>
<dbReference type="EMBL" id="CAJNOQ010028956">
    <property type="protein sequence ID" value="CAF1565444.1"/>
    <property type="molecule type" value="Genomic_DNA"/>
</dbReference>
<protein>
    <submittedName>
        <fullName evidence="2">Uncharacterized protein</fullName>
    </submittedName>
</protein>
<dbReference type="GO" id="GO:0033897">
    <property type="term" value="F:ribonuclease T2 activity"/>
    <property type="evidence" value="ECO:0007669"/>
    <property type="project" value="InterPro"/>
</dbReference>
<evidence type="ECO:0000313" key="1">
    <source>
        <dbReference type="EMBL" id="CAF1462184.1"/>
    </source>
</evidence>